<evidence type="ECO:0000313" key="3">
    <source>
        <dbReference type="EMBL" id="KAF2146084.1"/>
    </source>
</evidence>
<dbReference type="Pfam" id="PF00106">
    <property type="entry name" value="adh_short"/>
    <property type="match status" value="1"/>
</dbReference>
<proteinExistence type="inferred from homology"/>
<keyword evidence="2" id="KW-0560">Oxidoreductase</keyword>
<dbReference type="InterPro" id="IPR036291">
    <property type="entry name" value="NAD(P)-bd_dom_sf"/>
</dbReference>
<dbReference type="Gene3D" id="3.40.50.720">
    <property type="entry name" value="NAD(P)-binding Rossmann-like Domain"/>
    <property type="match status" value="1"/>
</dbReference>
<dbReference type="PANTHER" id="PTHR24320">
    <property type="entry name" value="RETINOL DEHYDROGENASE"/>
    <property type="match status" value="1"/>
</dbReference>
<evidence type="ECO:0008006" key="5">
    <source>
        <dbReference type="Google" id="ProtNLM"/>
    </source>
</evidence>
<sequence length="343" mass="37267">MQALKNTIAENLTGGHSLAPEQSQFSLEEVPDLSGKVAVVTGGSEGIGYGITHTLLSKNISKLFIISMSKDIVDDAIDAIRQEMGPEAANKVTWMQCDLSDWKATGETAFKIANDTDRLDILICNAARGIMTAQKAPTNGIDLHMAANHMGHDVLISHLLPLLKKTADAGDIVRIVQIASNAHQLAPKETKFESIEELNKDYGPNAQYGRSKLAAILYMRYLADHLRQSHPKILVNATHPGIVDTRQTNVHIHEAFPLGGYGMSLAMKPFKKTQFEGAVSTMFAATATEKTGQYICPPAIVEPGSEASQDKELGQQLMKLTREVIKEKTQSASAEKGCPFKDT</sequence>
<evidence type="ECO:0000256" key="1">
    <source>
        <dbReference type="ARBA" id="ARBA00006484"/>
    </source>
</evidence>
<evidence type="ECO:0000256" key="2">
    <source>
        <dbReference type="ARBA" id="ARBA00023002"/>
    </source>
</evidence>
<evidence type="ECO:0000313" key="4">
    <source>
        <dbReference type="Proteomes" id="UP000799438"/>
    </source>
</evidence>
<protein>
    <recommendedName>
        <fullName evidence="5">Retinol dehydrogenase 12</fullName>
    </recommendedName>
</protein>
<dbReference type="RefSeq" id="XP_033401796.1">
    <property type="nucleotide sequence ID" value="XM_033537877.1"/>
</dbReference>
<organism evidence="3 4">
    <name type="scientific">Aplosporella prunicola CBS 121167</name>
    <dbReference type="NCBI Taxonomy" id="1176127"/>
    <lineage>
        <taxon>Eukaryota</taxon>
        <taxon>Fungi</taxon>
        <taxon>Dikarya</taxon>
        <taxon>Ascomycota</taxon>
        <taxon>Pezizomycotina</taxon>
        <taxon>Dothideomycetes</taxon>
        <taxon>Dothideomycetes incertae sedis</taxon>
        <taxon>Botryosphaeriales</taxon>
        <taxon>Aplosporellaceae</taxon>
        <taxon>Aplosporella</taxon>
    </lineage>
</organism>
<dbReference type="GO" id="GO:0016491">
    <property type="term" value="F:oxidoreductase activity"/>
    <property type="evidence" value="ECO:0007669"/>
    <property type="project" value="UniProtKB-KW"/>
</dbReference>
<name>A0A6A6BS84_9PEZI</name>
<dbReference type="PANTHER" id="PTHR24320:SF33">
    <property type="entry name" value="OXIDOREDUCTASE BLI-4, MITOCHONDRIAL-RELATED"/>
    <property type="match status" value="1"/>
</dbReference>
<dbReference type="GeneID" id="54295373"/>
<dbReference type="EMBL" id="ML995476">
    <property type="protein sequence ID" value="KAF2146084.1"/>
    <property type="molecule type" value="Genomic_DNA"/>
</dbReference>
<dbReference type="SUPFAM" id="SSF51735">
    <property type="entry name" value="NAD(P)-binding Rossmann-fold domains"/>
    <property type="match status" value="1"/>
</dbReference>
<dbReference type="OrthoDB" id="191139at2759"/>
<reference evidence="3" key="1">
    <citation type="journal article" date="2020" name="Stud. Mycol.">
        <title>101 Dothideomycetes genomes: a test case for predicting lifestyles and emergence of pathogens.</title>
        <authorList>
            <person name="Haridas S."/>
            <person name="Albert R."/>
            <person name="Binder M."/>
            <person name="Bloem J."/>
            <person name="Labutti K."/>
            <person name="Salamov A."/>
            <person name="Andreopoulos B."/>
            <person name="Baker S."/>
            <person name="Barry K."/>
            <person name="Bills G."/>
            <person name="Bluhm B."/>
            <person name="Cannon C."/>
            <person name="Castanera R."/>
            <person name="Culley D."/>
            <person name="Daum C."/>
            <person name="Ezra D."/>
            <person name="Gonzalez J."/>
            <person name="Henrissat B."/>
            <person name="Kuo A."/>
            <person name="Liang C."/>
            <person name="Lipzen A."/>
            <person name="Lutzoni F."/>
            <person name="Magnuson J."/>
            <person name="Mondo S."/>
            <person name="Nolan M."/>
            <person name="Ohm R."/>
            <person name="Pangilinan J."/>
            <person name="Park H.-J."/>
            <person name="Ramirez L."/>
            <person name="Alfaro M."/>
            <person name="Sun H."/>
            <person name="Tritt A."/>
            <person name="Yoshinaga Y."/>
            <person name="Zwiers L.-H."/>
            <person name="Turgeon B."/>
            <person name="Goodwin S."/>
            <person name="Spatafora J."/>
            <person name="Crous P."/>
            <person name="Grigoriev I."/>
        </authorList>
    </citation>
    <scope>NUCLEOTIDE SEQUENCE</scope>
    <source>
        <strain evidence="3">CBS 121167</strain>
    </source>
</reference>
<dbReference type="InterPro" id="IPR002347">
    <property type="entry name" value="SDR_fam"/>
</dbReference>
<dbReference type="AlphaFoldDB" id="A0A6A6BS84"/>
<dbReference type="Proteomes" id="UP000799438">
    <property type="component" value="Unassembled WGS sequence"/>
</dbReference>
<accession>A0A6A6BS84</accession>
<comment type="similarity">
    <text evidence="1">Belongs to the short-chain dehydrogenases/reductases (SDR) family.</text>
</comment>
<dbReference type="PRINTS" id="PR00081">
    <property type="entry name" value="GDHRDH"/>
</dbReference>
<keyword evidence="4" id="KW-1185">Reference proteome</keyword>
<gene>
    <name evidence="3" type="ORF">K452DRAFT_242607</name>
</gene>